<evidence type="ECO:0000313" key="4">
    <source>
        <dbReference type="EMBL" id="CAL1143785.1"/>
    </source>
</evidence>
<dbReference type="EMBL" id="CAMXCT010001472">
    <property type="protein sequence ID" value="CAI3990410.1"/>
    <property type="molecule type" value="Genomic_DNA"/>
</dbReference>
<reference evidence="3" key="1">
    <citation type="submission" date="2022-10" db="EMBL/GenBank/DDBJ databases">
        <authorList>
            <person name="Chen Y."/>
            <person name="Dougan E. K."/>
            <person name="Chan C."/>
            <person name="Rhodes N."/>
            <person name="Thang M."/>
        </authorList>
    </citation>
    <scope>NUCLEOTIDE SEQUENCE</scope>
</reference>
<name>A0A9P1FXK6_9DINO</name>
<keyword evidence="1" id="KW-0175">Coiled coil</keyword>
<feature type="compositionally biased region" description="Polar residues" evidence="2">
    <location>
        <begin position="234"/>
        <end position="244"/>
    </location>
</feature>
<evidence type="ECO:0000313" key="3">
    <source>
        <dbReference type="EMBL" id="CAI3990410.1"/>
    </source>
</evidence>
<feature type="coiled-coil region" evidence="1">
    <location>
        <begin position="37"/>
        <end position="71"/>
    </location>
</feature>
<feature type="region of interest" description="Disordered" evidence="2">
    <location>
        <begin position="185"/>
        <end position="209"/>
    </location>
</feature>
<feature type="compositionally biased region" description="Basic and acidic residues" evidence="2">
    <location>
        <begin position="255"/>
        <end position="275"/>
    </location>
</feature>
<organism evidence="3">
    <name type="scientific">Cladocopium goreaui</name>
    <dbReference type="NCBI Taxonomy" id="2562237"/>
    <lineage>
        <taxon>Eukaryota</taxon>
        <taxon>Sar</taxon>
        <taxon>Alveolata</taxon>
        <taxon>Dinophyceae</taxon>
        <taxon>Suessiales</taxon>
        <taxon>Symbiodiniaceae</taxon>
        <taxon>Cladocopium</taxon>
    </lineage>
</organism>
<dbReference type="AlphaFoldDB" id="A0A9P1FXK6"/>
<feature type="compositionally biased region" description="Polar residues" evidence="2">
    <location>
        <begin position="121"/>
        <end position="130"/>
    </location>
</feature>
<dbReference type="EMBL" id="CAMXCT030001472">
    <property type="protein sequence ID" value="CAL4777722.1"/>
    <property type="molecule type" value="Genomic_DNA"/>
</dbReference>
<protein>
    <recommendedName>
        <fullName evidence="6">F-box domain-containing protein</fullName>
    </recommendedName>
</protein>
<dbReference type="EMBL" id="CAMXCT020001472">
    <property type="protein sequence ID" value="CAL1143785.1"/>
    <property type="molecule type" value="Genomic_DNA"/>
</dbReference>
<proteinExistence type="predicted"/>
<evidence type="ECO:0000256" key="1">
    <source>
        <dbReference type="SAM" id="Coils"/>
    </source>
</evidence>
<dbReference type="Proteomes" id="UP001152797">
    <property type="component" value="Unassembled WGS sequence"/>
</dbReference>
<comment type="caution">
    <text evidence="3">The sequence shown here is derived from an EMBL/GenBank/DDBJ whole genome shotgun (WGS) entry which is preliminary data.</text>
</comment>
<feature type="region of interest" description="Disordered" evidence="2">
    <location>
        <begin position="104"/>
        <end position="130"/>
    </location>
</feature>
<gene>
    <name evidence="3" type="ORF">C1SCF055_LOCUS17402</name>
</gene>
<evidence type="ECO:0000313" key="5">
    <source>
        <dbReference type="Proteomes" id="UP001152797"/>
    </source>
</evidence>
<reference evidence="4" key="2">
    <citation type="submission" date="2024-04" db="EMBL/GenBank/DDBJ databases">
        <authorList>
            <person name="Chen Y."/>
            <person name="Shah S."/>
            <person name="Dougan E. K."/>
            <person name="Thang M."/>
            <person name="Chan C."/>
        </authorList>
    </citation>
    <scope>NUCLEOTIDE SEQUENCE [LARGE SCALE GENOMIC DNA]</scope>
</reference>
<evidence type="ECO:0008006" key="6">
    <source>
        <dbReference type="Google" id="ProtNLM"/>
    </source>
</evidence>
<sequence length="455" mass="50326">MIPLSRKERELWTSCGKGSPAAFSYLAEGLEEAHFSLRKAQEKDRASLQRINDLEDQLQNAKAALHQKTLECQATDRKGSQRPSMPTAPPDLREALLAFGAPKATEAAKQDELKANPEPNTPQSCSTKAGSAQWNPDFTCSLDALQADKVPAVNSAQKRQTERKVLNCHQYQWTNAFSDAFNEVKANPEPSTPRSCSTQVGSAQWSPDSTWSLDTLQADKAPIGLGGETPRMKSLSTTTFATSPPNSPESESAESAERAERAERCDKFGEEERSWEAPAAGTQEATPALPERFVSEMLPWLPVYDIVKLRTVSRDFVKPQELVSLCDMAVGLNWMEAAWCNSYEIFANGKSDVEVWFEPGESWAGLKCLQRLRRALWRDAPYELLLFMQKLSTASLVDCKYWMSNEKFADAIVGVAKALALLHSDGIFFQRHGQVLGGIPDGLAVAHVHAYELIS</sequence>
<accession>A0A9P1FXK6</accession>
<feature type="region of interest" description="Disordered" evidence="2">
    <location>
        <begin position="221"/>
        <end position="288"/>
    </location>
</feature>
<feature type="compositionally biased region" description="Basic and acidic residues" evidence="2">
    <location>
        <begin position="106"/>
        <end position="115"/>
    </location>
</feature>
<feature type="compositionally biased region" description="Polar residues" evidence="2">
    <location>
        <begin position="192"/>
        <end position="209"/>
    </location>
</feature>
<evidence type="ECO:0000256" key="2">
    <source>
        <dbReference type="SAM" id="MobiDB-lite"/>
    </source>
</evidence>
<keyword evidence="5" id="KW-1185">Reference proteome</keyword>